<dbReference type="SUPFAM" id="SSF55785">
    <property type="entry name" value="PYP-like sensor domain (PAS domain)"/>
    <property type="match status" value="1"/>
</dbReference>
<evidence type="ECO:0000256" key="2">
    <source>
        <dbReference type="ARBA" id="ARBA00022840"/>
    </source>
</evidence>
<keyword evidence="4" id="KW-0238">DNA-binding</keyword>
<evidence type="ECO:0000313" key="10">
    <source>
        <dbReference type="Proteomes" id="UP000179243"/>
    </source>
</evidence>
<evidence type="ECO:0008006" key="11">
    <source>
        <dbReference type="Google" id="ProtNLM"/>
    </source>
</evidence>
<evidence type="ECO:0000256" key="1">
    <source>
        <dbReference type="ARBA" id="ARBA00022741"/>
    </source>
</evidence>
<dbReference type="PROSITE" id="PS00676">
    <property type="entry name" value="SIGMA54_INTERACT_2"/>
    <property type="match status" value="1"/>
</dbReference>
<dbReference type="NCBIfam" id="TIGR00229">
    <property type="entry name" value="sensory_box"/>
    <property type="match status" value="1"/>
</dbReference>
<dbReference type="GO" id="GO:0005524">
    <property type="term" value="F:ATP binding"/>
    <property type="evidence" value="ECO:0007669"/>
    <property type="project" value="UniProtKB-KW"/>
</dbReference>
<dbReference type="InterPro" id="IPR025944">
    <property type="entry name" value="Sigma_54_int_dom_CS"/>
</dbReference>
<evidence type="ECO:0000259" key="8">
    <source>
        <dbReference type="PROSITE" id="PS50112"/>
    </source>
</evidence>
<evidence type="ECO:0000256" key="4">
    <source>
        <dbReference type="ARBA" id="ARBA00023125"/>
    </source>
</evidence>
<evidence type="ECO:0000313" key="9">
    <source>
        <dbReference type="EMBL" id="OGK00961.1"/>
    </source>
</evidence>
<dbReference type="GO" id="GO:0006355">
    <property type="term" value="P:regulation of DNA-templated transcription"/>
    <property type="evidence" value="ECO:0007669"/>
    <property type="project" value="InterPro"/>
</dbReference>
<dbReference type="EMBL" id="MFYX01000136">
    <property type="protein sequence ID" value="OGK00961.1"/>
    <property type="molecule type" value="Genomic_DNA"/>
</dbReference>
<reference evidence="9 10" key="1">
    <citation type="journal article" date="2016" name="Nat. Commun.">
        <title>Thousands of microbial genomes shed light on interconnected biogeochemical processes in an aquifer system.</title>
        <authorList>
            <person name="Anantharaman K."/>
            <person name="Brown C.T."/>
            <person name="Hug L.A."/>
            <person name="Sharon I."/>
            <person name="Castelle C.J."/>
            <person name="Probst A.J."/>
            <person name="Thomas B.C."/>
            <person name="Singh A."/>
            <person name="Wilkins M.J."/>
            <person name="Karaoz U."/>
            <person name="Brodie E.L."/>
            <person name="Williams K.H."/>
            <person name="Hubbard S.S."/>
            <person name="Banfield J.F."/>
        </authorList>
    </citation>
    <scope>NUCLEOTIDE SEQUENCE [LARGE SCALE GENOMIC DNA]</scope>
</reference>
<feature type="domain" description="Sigma-54 factor interaction" evidence="7">
    <location>
        <begin position="456"/>
        <end position="684"/>
    </location>
</feature>
<comment type="caution">
    <text evidence="9">The sequence shown here is derived from an EMBL/GenBank/DDBJ whole genome shotgun (WGS) entry which is preliminary data.</text>
</comment>
<dbReference type="SUPFAM" id="SSF52540">
    <property type="entry name" value="P-loop containing nucleoside triphosphate hydrolases"/>
    <property type="match status" value="1"/>
</dbReference>
<accession>A0A1F7F2U0</accession>
<dbReference type="InterPro" id="IPR000014">
    <property type="entry name" value="PAS"/>
</dbReference>
<dbReference type="Gene3D" id="3.30.450.20">
    <property type="entry name" value="PAS domain"/>
    <property type="match status" value="1"/>
</dbReference>
<evidence type="ECO:0000256" key="3">
    <source>
        <dbReference type="ARBA" id="ARBA00023015"/>
    </source>
</evidence>
<organism evidence="9 10">
    <name type="scientific">Candidatus Raymondbacteria bacterium RIFOXYD12_FULL_49_13</name>
    <dbReference type="NCBI Taxonomy" id="1817890"/>
    <lineage>
        <taxon>Bacteria</taxon>
        <taxon>Raymondiibacteriota</taxon>
    </lineage>
</organism>
<sequence length="851" mass="97789">MNFSQFEKSTAITILNNAPIASFSTDREGKIVWISRDFTNISGYELKDIQGKEFRTLLEIISENTIATKIRCRIIPNPRISENTLAVFTSNIRPSREGVHVQIDRLGDFDGFFMYSAIALPYTIERILLFYVKELFAIMDDQYRIEEFGDRFYKKLLQIFGKIKFRGVNLKECLVAGDFKAWEQARQEFLMYVRAQSEKNVPEWELFFDSSRDGFSRLFDTRHASWNIRDLNVALEAPEYMEGYFLVSNTTFDFFTKDFKVEYRISSNGGGVFFCGIDEPLLTPDENGYLLHFTENKAILKRNSNPVSAVELSEQVHTVAVIKTGPVISVTVNEKEIIRYIDEIPFYSDFARLNRFGFIANANEQFSLVRISIRDSAFNYDRMREYRKPVRFKNDEQHYYEMQIFPGQHLDKIGNFLLMRELNELTRVEERLLSYKKDRDRALMRLANSEKGFHGLFGASPAIEAVINSIQAVAKTNVSVLITGETGTGKDVAATAVHAESGRKGPMIKLDCASLPVTLIESELFGHERGAFTGADHMKPGKFEQADNGTLFLDEIGNLSLEVQMKLLRFLQDRQFERLGGKKTLQSDVRIIAATNVNLEEEVRRGRFRADLYYRIKVVHINIPPLRERLMDMYPIIDNLIITIARQNDIPIPNIANDVFPALLHYNWPGNVRELKNAIENALVIHREQTITAAHFPEYMKNKLFETAGTETSGTQRGREPGVDTVDDRPGNRSFSDKRVFSEAYDRFYGKPHKLAAYFGCSYNTIKRYLAIYGLGVSRQVEIRKALESFSDNIFTFNDFKVKMRSAANTARKYLDELCKNGSVVKEYRGRRVYFKSSEDMRSAKMGQANG</sequence>
<feature type="compositionally biased region" description="Basic and acidic residues" evidence="6">
    <location>
        <begin position="717"/>
        <end position="730"/>
    </location>
</feature>
<dbReference type="InterPro" id="IPR003593">
    <property type="entry name" value="AAA+_ATPase"/>
</dbReference>
<dbReference type="Pfam" id="PF25601">
    <property type="entry name" value="AAA_lid_14"/>
    <property type="match status" value="1"/>
</dbReference>
<dbReference type="PANTHER" id="PTHR32071">
    <property type="entry name" value="TRANSCRIPTIONAL REGULATORY PROTEIN"/>
    <property type="match status" value="1"/>
</dbReference>
<dbReference type="AlphaFoldDB" id="A0A1F7F2U0"/>
<dbReference type="Pfam" id="PF00158">
    <property type="entry name" value="Sigma54_activat"/>
    <property type="match status" value="1"/>
</dbReference>
<dbReference type="PROSITE" id="PS00688">
    <property type="entry name" value="SIGMA54_INTERACT_3"/>
    <property type="match status" value="1"/>
</dbReference>
<dbReference type="Proteomes" id="UP000179243">
    <property type="component" value="Unassembled WGS sequence"/>
</dbReference>
<keyword evidence="3" id="KW-0805">Transcription regulation</keyword>
<dbReference type="CDD" id="cd00009">
    <property type="entry name" value="AAA"/>
    <property type="match status" value="1"/>
</dbReference>
<name>A0A1F7F2U0_UNCRA</name>
<dbReference type="SMART" id="SM00091">
    <property type="entry name" value="PAS"/>
    <property type="match status" value="1"/>
</dbReference>
<keyword evidence="5" id="KW-0804">Transcription</keyword>
<dbReference type="InterPro" id="IPR058031">
    <property type="entry name" value="AAA_lid_NorR"/>
</dbReference>
<dbReference type="SMART" id="SM00382">
    <property type="entry name" value="AAA"/>
    <property type="match status" value="1"/>
</dbReference>
<feature type="region of interest" description="Disordered" evidence="6">
    <location>
        <begin position="707"/>
        <end position="730"/>
    </location>
</feature>
<dbReference type="GO" id="GO:0003677">
    <property type="term" value="F:DNA binding"/>
    <property type="evidence" value="ECO:0007669"/>
    <property type="project" value="UniProtKB-KW"/>
</dbReference>
<dbReference type="InterPro" id="IPR002078">
    <property type="entry name" value="Sigma_54_int"/>
</dbReference>
<dbReference type="InterPro" id="IPR027417">
    <property type="entry name" value="P-loop_NTPase"/>
</dbReference>
<evidence type="ECO:0000256" key="6">
    <source>
        <dbReference type="SAM" id="MobiDB-lite"/>
    </source>
</evidence>
<dbReference type="FunFam" id="3.40.50.300:FF:000006">
    <property type="entry name" value="DNA-binding transcriptional regulator NtrC"/>
    <property type="match status" value="1"/>
</dbReference>
<keyword evidence="1" id="KW-0547">Nucleotide-binding</keyword>
<dbReference type="Gene3D" id="1.10.8.60">
    <property type="match status" value="1"/>
</dbReference>
<evidence type="ECO:0000259" key="7">
    <source>
        <dbReference type="PROSITE" id="PS50045"/>
    </source>
</evidence>
<gene>
    <name evidence="9" type="ORF">A2519_17015</name>
</gene>
<dbReference type="Gene3D" id="3.40.50.300">
    <property type="entry name" value="P-loop containing nucleotide triphosphate hydrolases"/>
    <property type="match status" value="1"/>
</dbReference>
<evidence type="ECO:0000256" key="5">
    <source>
        <dbReference type="ARBA" id="ARBA00023163"/>
    </source>
</evidence>
<dbReference type="InterPro" id="IPR025943">
    <property type="entry name" value="Sigma_54_int_dom_ATP-bd_2"/>
</dbReference>
<protein>
    <recommendedName>
        <fullName evidence="11">Sigma-54 factor interaction domain-containing protein</fullName>
    </recommendedName>
</protein>
<feature type="domain" description="PAS" evidence="8">
    <location>
        <begin position="7"/>
        <end position="64"/>
    </location>
</feature>
<dbReference type="PROSITE" id="PS50112">
    <property type="entry name" value="PAS"/>
    <property type="match status" value="1"/>
</dbReference>
<proteinExistence type="predicted"/>
<dbReference type="InterPro" id="IPR035965">
    <property type="entry name" value="PAS-like_dom_sf"/>
</dbReference>
<dbReference type="PROSITE" id="PS50045">
    <property type="entry name" value="SIGMA54_INTERACT_4"/>
    <property type="match status" value="1"/>
</dbReference>
<keyword evidence="2" id="KW-0067">ATP-binding</keyword>